<dbReference type="Gene3D" id="1.10.10.10">
    <property type="entry name" value="Winged helix-like DNA-binding domain superfamily/Winged helix DNA-binding domain"/>
    <property type="match status" value="1"/>
</dbReference>
<gene>
    <name evidence="6" type="ORF">DU000_03775</name>
</gene>
<dbReference type="Gene3D" id="3.40.190.290">
    <property type="match status" value="1"/>
</dbReference>
<dbReference type="Pfam" id="PF03466">
    <property type="entry name" value="LysR_substrate"/>
    <property type="match status" value="1"/>
</dbReference>
<dbReference type="RefSeq" id="WP_114401977.1">
    <property type="nucleotide sequence ID" value="NZ_QPGB01000001.1"/>
</dbReference>
<comment type="caution">
    <text evidence="6">The sequence shown here is derived from an EMBL/GenBank/DDBJ whole genome shotgun (WGS) entry which is preliminary data.</text>
</comment>
<evidence type="ECO:0000256" key="1">
    <source>
        <dbReference type="ARBA" id="ARBA00009437"/>
    </source>
</evidence>
<dbReference type="FunFam" id="1.10.10.10:FF:000001">
    <property type="entry name" value="LysR family transcriptional regulator"/>
    <property type="match status" value="1"/>
</dbReference>
<dbReference type="GO" id="GO:0005829">
    <property type="term" value="C:cytosol"/>
    <property type="evidence" value="ECO:0007669"/>
    <property type="project" value="TreeGrafter"/>
</dbReference>
<keyword evidence="2" id="KW-0805">Transcription regulation</keyword>
<dbReference type="InterPro" id="IPR000847">
    <property type="entry name" value="LysR_HTH_N"/>
</dbReference>
<keyword evidence="3" id="KW-0238">DNA-binding</keyword>
<dbReference type="InterPro" id="IPR050950">
    <property type="entry name" value="HTH-type_LysR_regulators"/>
</dbReference>
<evidence type="ECO:0000256" key="2">
    <source>
        <dbReference type="ARBA" id="ARBA00023015"/>
    </source>
</evidence>
<dbReference type="PROSITE" id="PS50931">
    <property type="entry name" value="HTH_LYSR"/>
    <property type="match status" value="1"/>
</dbReference>
<proteinExistence type="inferred from homology"/>
<evidence type="ECO:0000259" key="5">
    <source>
        <dbReference type="PROSITE" id="PS50931"/>
    </source>
</evidence>
<comment type="similarity">
    <text evidence="1">Belongs to the LysR transcriptional regulatory family.</text>
</comment>
<evidence type="ECO:0000313" key="7">
    <source>
        <dbReference type="Proteomes" id="UP000252357"/>
    </source>
</evidence>
<keyword evidence="7" id="KW-1185">Reference proteome</keyword>
<dbReference type="SUPFAM" id="SSF53850">
    <property type="entry name" value="Periplasmic binding protein-like II"/>
    <property type="match status" value="1"/>
</dbReference>
<keyword evidence="4" id="KW-0804">Transcription</keyword>
<evidence type="ECO:0000313" key="6">
    <source>
        <dbReference type="EMBL" id="RCS59830.1"/>
    </source>
</evidence>
<organism evidence="6 7">
    <name type="scientific">Parvibium lacunae</name>
    <dbReference type="NCBI Taxonomy" id="1888893"/>
    <lineage>
        <taxon>Bacteria</taxon>
        <taxon>Pseudomonadati</taxon>
        <taxon>Pseudomonadota</taxon>
        <taxon>Betaproteobacteria</taxon>
        <taxon>Burkholderiales</taxon>
        <taxon>Alcaligenaceae</taxon>
        <taxon>Parvibium</taxon>
    </lineage>
</organism>
<name>A0A368L827_9BURK</name>
<dbReference type="SUPFAM" id="SSF46785">
    <property type="entry name" value="Winged helix' DNA-binding domain"/>
    <property type="match status" value="1"/>
</dbReference>
<reference evidence="6 7" key="1">
    <citation type="journal article" date="2018" name="Int. J. Syst. Evol. Microbiol.">
        <title>Parvibium lacunae gen. nov., sp. nov., a new member of the family Alcaligenaceae isolated from a freshwater pond.</title>
        <authorList>
            <person name="Chen W.M."/>
            <person name="Xie P.B."/>
            <person name="Hsu M.Y."/>
            <person name="Sheu S.Y."/>
        </authorList>
    </citation>
    <scope>NUCLEOTIDE SEQUENCE [LARGE SCALE GENOMIC DNA]</scope>
    <source>
        <strain evidence="6 7">KMB9</strain>
    </source>
</reference>
<accession>A0A368L827</accession>
<dbReference type="PANTHER" id="PTHR30419">
    <property type="entry name" value="HTH-TYPE TRANSCRIPTIONAL REGULATOR YBHD"/>
    <property type="match status" value="1"/>
</dbReference>
<dbReference type="EMBL" id="QPGB01000001">
    <property type="protein sequence ID" value="RCS59830.1"/>
    <property type="molecule type" value="Genomic_DNA"/>
</dbReference>
<dbReference type="InterPro" id="IPR036388">
    <property type="entry name" value="WH-like_DNA-bd_sf"/>
</dbReference>
<evidence type="ECO:0000256" key="3">
    <source>
        <dbReference type="ARBA" id="ARBA00023125"/>
    </source>
</evidence>
<dbReference type="Proteomes" id="UP000252357">
    <property type="component" value="Unassembled WGS sequence"/>
</dbReference>
<dbReference type="Pfam" id="PF00126">
    <property type="entry name" value="HTH_1"/>
    <property type="match status" value="1"/>
</dbReference>
<dbReference type="InterPro" id="IPR005119">
    <property type="entry name" value="LysR_subst-bd"/>
</dbReference>
<dbReference type="GO" id="GO:0003677">
    <property type="term" value="F:DNA binding"/>
    <property type="evidence" value="ECO:0007669"/>
    <property type="project" value="UniProtKB-KW"/>
</dbReference>
<evidence type="ECO:0000256" key="4">
    <source>
        <dbReference type="ARBA" id="ARBA00023163"/>
    </source>
</evidence>
<dbReference type="AlphaFoldDB" id="A0A368L827"/>
<dbReference type="PANTHER" id="PTHR30419:SF2">
    <property type="entry name" value="LYSR FAMILY TRANSCRIPTIONAL REGULATOR"/>
    <property type="match status" value="1"/>
</dbReference>
<dbReference type="OrthoDB" id="9785974at2"/>
<protein>
    <submittedName>
        <fullName evidence="6">LysR family transcriptional regulator</fullName>
    </submittedName>
</protein>
<dbReference type="GO" id="GO:0003700">
    <property type="term" value="F:DNA-binding transcription factor activity"/>
    <property type="evidence" value="ECO:0007669"/>
    <property type="project" value="InterPro"/>
</dbReference>
<dbReference type="InterPro" id="IPR036390">
    <property type="entry name" value="WH_DNA-bd_sf"/>
</dbReference>
<feature type="domain" description="HTH lysR-type" evidence="5">
    <location>
        <begin position="3"/>
        <end position="60"/>
    </location>
</feature>
<sequence length="306" mass="33340">MRFDLTSLNLILAIAETRSITQGAQRMHLALAAASKRVQDLETRLGVTLFTRHARGVQLTPAGEALVRHVRSLQGALVALESEVSEFAQGVRGHVRIAANASAIAEFLPAELARYVAQYADVRISLEEQVSTEVQRMVREGFADIGIFVAAADWAAPDGLYAKPYRQGRVAAVVPKASPLAKKRTLRLADMLPYDFVELQAGAAMQEQLFAAAAELGLPLRARIQVRGFEAVAQLVSAGLGVAVMPELVAKRLATLFEIKVCALNEPWATRHYWLASRPLESISAASRRFVELLTEANSETNLETN</sequence>